<evidence type="ECO:0000256" key="3">
    <source>
        <dbReference type="ARBA" id="ARBA00023004"/>
    </source>
</evidence>
<dbReference type="SUPFAM" id="SSF46626">
    <property type="entry name" value="Cytochrome c"/>
    <property type="match status" value="2"/>
</dbReference>
<gene>
    <name evidence="6" type="ORF">LX70_00500</name>
</gene>
<evidence type="ECO:0000313" key="7">
    <source>
        <dbReference type="Proteomes" id="UP000238338"/>
    </source>
</evidence>
<feature type="domain" description="Cytochrome c" evidence="5">
    <location>
        <begin position="189"/>
        <end position="295"/>
    </location>
</feature>
<feature type="domain" description="Cytochrome c" evidence="5">
    <location>
        <begin position="40"/>
        <end position="148"/>
    </location>
</feature>
<name>A0A2S8SDD2_9RHOB</name>
<organism evidence="6 7">
    <name type="scientific">Albidovulum denitrificans</name>
    <dbReference type="NCBI Taxonomy" id="404881"/>
    <lineage>
        <taxon>Bacteria</taxon>
        <taxon>Pseudomonadati</taxon>
        <taxon>Pseudomonadota</taxon>
        <taxon>Alphaproteobacteria</taxon>
        <taxon>Rhodobacterales</taxon>
        <taxon>Paracoccaceae</taxon>
        <taxon>Albidovulum</taxon>
    </lineage>
</organism>
<dbReference type="InterPro" id="IPR009056">
    <property type="entry name" value="Cyt_c-like_dom"/>
</dbReference>
<dbReference type="InterPro" id="IPR051459">
    <property type="entry name" value="Cytochrome_c-type_DH"/>
</dbReference>
<dbReference type="GO" id="GO:0020037">
    <property type="term" value="F:heme binding"/>
    <property type="evidence" value="ECO:0007669"/>
    <property type="project" value="InterPro"/>
</dbReference>
<reference evidence="6 7" key="1">
    <citation type="submission" date="2018-02" db="EMBL/GenBank/DDBJ databases">
        <title>Genomic Encyclopedia of Archaeal and Bacterial Type Strains, Phase II (KMG-II): from individual species to whole genera.</title>
        <authorList>
            <person name="Goeker M."/>
        </authorList>
    </citation>
    <scope>NUCLEOTIDE SEQUENCE [LARGE SCALE GENOMIC DNA]</scope>
    <source>
        <strain evidence="6 7">DSM 18921</strain>
    </source>
</reference>
<dbReference type="GO" id="GO:0046872">
    <property type="term" value="F:metal ion binding"/>
    <property type="evidence" value="ECO:0007669"/>
    <property type="project" value="UniProtKB-KW"/>
</dbReference>
<dbReference type="Pfam" id="PF00034">
    <property type="entry name" value="Cytochrom_C"/>
    <property type="match status" value="1"/>
</dbReference>
<accession>A0A2S8SDD2</accession>
<dbReference type="GO" id="GO:0009055">
    <property type="term" value="F:electron transfer activity"/>
    <property type="evidence" value="ECO:0007669"/>
    <property type="project" value="InterPro"/>
</dbReference>
<keyword evidence="2 4" id="KW-0479">Metal-binding</keyword>
<sequence>MRLASVIKGGVAIAALGVIVAWVVTRPDPLPDDAFAGLTPDVAHGEQVFWAAGCASCHAAENAEGEAKLVLSGGMAFASPFGTFYAPNISSDPDHGIGSWSMQDLGNAMMRGVSPSGQHLYPAFPYVSYAKAETQDIADLYAFLQTVPADATPSRPHDMPFPFNIRRAMGGWKFLFFDTDWVLTGDLTPEETRGRYLVEALGHCGECHTPRNALGAMDRTRWLAGGPTPDGKGKFPNITPAALDWSKADIIEYLTSGFTPDYDSAGGHMALVVQNTAKLPETDRAAIVAYLKKVPPVE</sequence>
<evidence type="ECO:0000256" key="2">
    <source>
        <dbReference type="ARBA" id="ARBA00022723"/>
    </source>
</evidence>
<keyword evidence="3 4" id="KW-0408">Iron</keyword>
<protein>
    <submittedName>
        <fullName evidence="6">Mono/diheme cytochrome c family protein</fullName>
    </submittedName>
</protein>
<keyword evidence="1 4" id="KW-0349">Heme</keyword>
<evidence type="ECO:0000256" key="4">
    <source>
        <dbReference type="PROSITE-ProRule" id="PRU00433"/>
    </source>
</evidence>
<dbReference type="EMBL" id="PVEP01000001">
    <property type="protein sequence ID" value="PQV58688.1"/>
    <property type="molecule type" value="Genomic_DNA"/>
</dbReference>
<dbReference type="PANTHER" id="PTHR35008">
    <property type="entry name" value="BLL4482 PROTEIN-RELATED"/>
    <property type="match status" value="1"/>
</dbReference>
<dbReference type="InterPro" id="IPR036909">
    <property type="entry name" value="Cyt_c-like_dom_sf"/>
</dbReference>
<dbReference type="PANTHER" id="PTHR35008:SF8">
    <property type="entry name" value="ALCOHOL DEHYDROGENASE CYTOCHROME C SUBUNIT"/>
    <property type="match status" value="1"/>
</dbReference>
<comment type="caution">
    <text evidence="6">The sequence shown here is derived from an EMBL/GenBank/DDBJ whole genome shotgun (WGS) entry which is preliminary data.</text>
</comment>
<dbReference type="Proteomes" id="UP000238338">
    <property type="component" value="Unassembled WGS sequence"/>
</dbReference>
<proteinExistence type="predicted"/>
<keyword evidence="7" id="KW-1185">Reference proteome</keyword>
<evidence type="ECO:0000259" key="5">
    <source>
        <dbReference type="PROSITE" id="PS51007"/>
    </source>
</evidence>
<evidence type="ECO:0000313" key="6">
    <source>
        <dbReference type="EMBL" id="PQV58688.1"/>
    </source>
</evidence>
<evidence type="ECO:0000256" key="1">
    <source>
        <dbReference type="ARBA" id="ARBA00022617"/>
    </source>
</evidence>
<dbReference type="Gene3D" id="1.10.760.10">
    <property type="entry name" value="Cytochrome c-like domain"/>
    <property type="match status" value="2"/>
</dbReference>
<dbReference type="PROSITE" id="PS51007">
    <property type="entry name" value="CYTC"/>
    <property type="match status" value="2"/>
</dbReference>
<dbReference type="OrthoDB" id="9811281at2"/>
<dbReference type="AlphaFoldDB" id="A0A2S8SDD2"/>